<feature type="transmembrane region" description="Helical" evidence="6">
    <location>
        <begin position="114"/>
        <end position="136"/>
    </location>
</feature>
<dbReference type="PANTHER" id="PTHR23513">
    <property type="entry name" value="INTEGRAL MEMBRANE EFFLUX PROTEIN-RELATED"/>
    <property type="match status" value="1"/>
</dbReference>
<dbReference type="RefSeq" id="WP_090586408.1">
    <property type="nucleotide sequence ID" value="NZ_CP104302.1"/>
</dbReference>
<feature type="transmembrane region" description="Helical" evidence="6">
    <location>
        <begin position="402"/>
        <end position="421"/>
    </location>
</feature>
<dbReference type="PANTHER" id="PTHR23513:SF17">
    <property type="entry name" value="MEMBRANE PROTEIN"/>
    <property type="match status" value="1"/>
</dbReference>
<proteinExistence type="predicted"/>
<keyword evidence="2" id="KW-1003">Cell membrane</keyword>
<dbReference type="SUPFAM" id="SSF103473">
    <property type="entry name" value="MFS general substrate transporter"/>
    <property type="match status" value="1"/>
</dbReference>
<evidence type="ECO:0000256" key="2">
    <source>
        <dbReference type="ARBA" id="ARBA00022475"/>
    </source>
</evidence>
<keyword evidence="5 6" id="KW-0472">Membrane</keyword>
<feature type="transmembrane region" description="Helical" evidence="6">
    <location>
        <begin position="87"/>
        <end position="108"/>
    </location>
</feature>
<evidence type="ECO:0000313" key="8">
    <source>
        <dbReference type="Proteomes" id="UP000230551"/>
    </source>
</evidence>
<keyword evidence="4 6" id="KW-1133">Transmembrane helix</keyword>
<dbReference type="EMBL" id="PDCN02000033">
    <property type="protein sequence ID" value="PIB73336.1"/>
    <property type="molecule type" value="Genomic_DNA"/>
</dbReference>
<feature type="transmembrane region" description="Helical" evidence="6">
    <location>
        <begin position="182"/>
        <end position="202"/>
    </location>
</feature>
<dbReference type="InterPro" id="IPR011701">
    <property type="entry name" value="MFS"/>
</dbReference>
<feature type="transmembrane region" description="Helical" evidence="6">
    <location>
        <begin position="318"/>
        <end position="344"/>
    </location>
</feature>
<organism evidence="7 8">
    <name type="scientific">Mycolicibacterium brumae</name>
    <dbReference type="NCBI Taxonomy" id="85968"/>
    <lineage>
        <taxon>Bacteria</taxon>
        <taxon>Bacillati</taxon>
        <taxon>Actinomycetota</taxon>
        <taxon>Actinomycetes</taxon>
        <taxon>Mycobacteriales</taxon>
        <taxon>Mycobacteriaceae</taxon>
        <taxon>Mycolicibacterium</taxon>
    </lineage>
</organism>
<reference evidence="7 8" key="1">
    <citation type="journal article" date="2017" name="Infect. Genet. Evol.">
        <title>The new phylogeny of the genus Mycobacterium: The old and the news.</title>
        <authorList>
            <person name="Tortoli E."/>
            <person name="Fedrizzi T."/>
            <person name="Meehan C.J."/>
            <person name="Trovato A."/>
            <person name="Grottola A."/>
            <person name="Giacobazzi E."/>
            <person name="Serpini G.F."/>
            <person name="Tagliazucchi S."/>
            <person name="Fabio A."/>
            <person name="Bettua C."/>
            <person name="Bertorelli R."/>
            <person name="Frascaro F."/>
            <person name="De Sanctis V."/>
            <person name="Pecorari M."/>
            <person name="Jousson O."/>
            <person name="Segata N."/>
            <person name="Cirillo D.M."/>
        </authorList>
    </citation>
    <scope>NUCLEOTIDE SEQUENCE [LARGE SCALE GENOMIC DNA]</scope>
    <source>
        <strain evidence="7 8">CIP1034565</strain>
    </source>
</reference>
<dbReference type="Proteomes" id="UP000230551">
    <property type="component" value="Unassembled WGS sequence"/>
</dbReference>
<evidence type="ECO:0000256" key="4">
    <source>
        <dbReference type="ARBA" id="ARBA00022989"/>
    </source>
</evidence>
<dbReference type="Pfam" id="PF07690">
    <property type="entry name" value="MFS_1"/>
    <property type="match status" value="1"/>
</dbReference>
<dbReference type="STRING" id="85968.GCA_900073015_00807"/>
<dbReference type="GO" id="GO:0022857">
    <property type="term" value="F:transmembrane transporter activity"/>
    <property type="evidence" value="ECO:0007669"/>
    <property type="project" value="InterPro"/>
</dbReference>
<dbReference type="Gene3D" id="1.20.1250.20">
    <property type="entry name" value="MFS general substrate transporter like domains"/>
    <property type="match status" value="1"/>
</dbReference>
<comment type="caution">
    <text evidence="7">The sequence shown here is derived from an EMBL/GenBank/DDBJ whole genome shotgun (WGS) entry which is preliminary data.</text>
</comment>
<gene>
    <name evidence="7" type="ORF">CQY22_017150</name>
</gene>
<feature type="transmembrane region" description="Helical" evidence="6">
    <location>
        <begin position="280"/>
        <end position="306"/>
    </location>
</feature>
<feature type="transmembrane region" description="Helical" evidence="6">
    <location>
        <begin position="148"/>
        <end position="170"/>
    </location>
</feature>
<dbReference type="GO" id="GO:0005886">
    <property type="term" value="C:plasma membrane"/>
    <property type="evidence" value="ECO:0007669"/>
    <property type="project" value="UniProtKB-SubCell"/>
</dbReference>
<feature type="transmembrane region" description="Helical" evidence="6">
    <location>
        <begin position="56"/>
        <end position="80"/>
    </location>
</feature>
<comment type="subcellular location">
    <subcellularLocation>
        <location evidence="1">Cell membrane</location>
        <topology evidence="1">Multi-pass membrane protein</topology>
    </subcellularLocation>
</comment>
<feature type="transmembrane region" description="Helical" evidence="6">
    <location>
        <begin position="377"/>
        <end position="395"/>
    </location>
</feature>
<dbReference type="AlphaFoldDB" id="A0A2G5P4Y9"/>
<evidence type="ECO:0000256" key="6">
    <source>
        <dbReference type="SAM" id="Phobius"/>
    </source>
</evidence>
<protein>
    <submittedName>
        <fullName evidence="7">MFS transporter</fullName>
    </submittedName>
</protein>
<dbReference type="OrthoDB" id="3688258at2"/>
<dbReference type="InterPro" id="IPR036259">
    <property type="entry name" value="MFS_trans_sf"/>
</dbReference>
<evidence type="ECO:0000256" key="3">
    <source>
        <dbReference type="ARBA" id="ARBA00022692"/>
    </source>
</evidence>
<keyword evidence="8" id="KW-1185">Reference proteome</keyword>
<evidence type="ECO:0000256" key="5">
    <source>
        <dbReference type="ARBA" id="ARBA00023136"/>
    </source>
</evidence>
<evidence type="ECO:0000313" key="7">
    <source>
        <dbReference type="EMBL" id="PIB73336.1"/>
    </source>
</evidence>
<evidence type="ECO:0000256" key="1">
    <source>
        <dbReference type="ARBA" id="ARBA00004651"/>
    </source>
</evidence>
<sequence>MVDARASAAAWRSVRELPDFRRLLELRVASQFGEGLFQAGLAGALLFNPERAATPWAIAGAFAVLFLPYSLLGPFAGALLDHWDRRLVLVGANIGRLVMLLGVAALLAARAGDLAILCGALVINGLTRFVASGLSASIPHVVPRDRVVSCNSLAAAAGAVATFLGANFMLLPRWLFGAGDTGASVVILMTLVPIGVALLLALRFTPHGLGPDETSRTIHGSVLYTVATGLAHGARTALSVPSVTATLAGLLAHRMVFGINTLLVLVIVRHSDVGSVAVAGLGTAVLFVAVTGTGSFLATVLTPALIRRWGRYAAPNRALLAGAVIQLCALGLDLPVMMACGFFLGAAGQVVKLSADVAMQLDVDDALRGHVFAIQDSVFWVAFVAAVTAAAAVVPPDGHSPALVATGSVIYLAGLAAHAVLARWPALATEPARDDEPPRG</sequence>
<keyword evidence="3 6" id="KW-0812">Transmembrane</keyword>
<accession>A0A2G5P4Y9</accession>
<name>A0A2G5P4Y9_9MYCO</name>
<feature type="transmembrane region" description="Helical" evidence="6">
    <location>
        <begin position="245"/>
        <end position="268"/>
    </location>
</feature>